<dbReference type="RefSeq" id="WP_151179976.1">
    <property type="nucleotide sequence ID" value="NZ_CP042906.1"/>
</dbReference>
<name>A0A5J6MQK6_9PROT</name>
<dbReference type="Proteomes" id="UP000326202">
    <property type="component" value="Chromosome"/>
</dbReference>
<dbReference type="PANTHER" id="PTHR43431:SF1">
    <property type="entry name" value="OS08G0476300 PROTEIN"/>
    <property type="match status" value="1"/>
</dbReference>
<sequence length="286" mass="31579">MSPNHEANRNGKPVAVVVGATSKWQSDGRNTLLAHGRTLDDSDLPVGMRWSVGGAIAQKFAQEGFFVVLTTRQEANAAALAEAIREQGGECMTVELDLVSQDSIAAAFARIRREAGDPHVLVYNAGYLEGRDLPPEKELLEHIPVELFDTAQHIASRGPFLIAKEVLPAMRKRGEGSFFFSNNNKSLRGTKRKTGESLYYPRVTMRALAQVLTEEYSEHGVHVANVVIDGLIDSPGVRALPQAQRNPDSLINPVKIAEAFYYLHTQDRSCWTHELQLTPFPNKPSH</sequence>
<dbReference type="AlphaFoldDB" id="A0A5J6MQK6"/>
<dbReference type="PANTHER" id="PTHR43431">
    <property type="entry name" value="OXIDOREDUCTASE, SHORT CHAIN DEHYDROGENASE/REDUCTASE FAMILY (AFU_ORTHOLOGUE AFUA_5G14000)"/>
    <property type="match status" value="1"/>
</dbReference>
<reference evidence="1 2" key="1">
    <citation type="submission" date="2019-08" db="EMBL/GenBank/DDBJ databases">
        <title>Hyperibacter terrae gen. nov., sp. nov. and Hyperibacter viscosus sp. nov., two new members in the family Rhodospirillaceae isolated from the rhizosphere of Hypericum perforatum.</title>
        <authorList>
            <person name="Noviana Z."/>
        </authorList>
    </citation>
    <scope>NUCLEOTIDE SEQUENCE [LARGE SCALE GENOMIC DNA]</scope>
    <source>
        <strain evidence="1 2">R5913</strain>
    </source>
</reference>
<organism evidence="1 2">
    <name type="scientific">Hypericibacter terrae</name>
    <dbReference type="NCBI Taxonomy" id="2602015"/>
    <lineage>
        <taxon>Bacteria</taxon>
        <taxon>Pseudomonadati</taxon>
        <taxon>Pseudomonadota</taxon>
        <taxon>Alphaproteobacteria</taxon>
        <taxon>Rhodospirillales</taxon>
        <taxon>Dongiaceae</taxon>
        <taxon>Hypericibacter</taxon>
    </lineage>
</organism>
<dbReference type="OrthoDB" id="5513072at2"/>
<evidence type="ECO:0000313" key="2">
    <source>
        <dbReference type="Proteomes" id="UP000326202"/>
    </source>
</evidence>
<dbReference type="Gene3D" id="3.40.50.720">
    <property type="entry name" value="NAD(P)-binding Rossmann-like Domain"/>
    <property type="match status" value="1"/>
</dbReference>
<protein>
    <submittedName>
        <fullName evidence="1">Short-chain dehydrogenase</fullName>
    </submittedName>
</protein>
<dbReference type="EMBL" id="CP042906">
    <property type="protein sequence ID" value="QEX19962.1"/>
    <property type="molecule type" value="Genomic_DNA"/>
</dbReference>
<dbReference type="InterPro" id="IPR036291">
    <property type="entry name" value="NAD(P)-bd_dom_sf"/>
</dbReference>
<keyword evidence="2" id="KW-1185">Reference proteome</keyword>
<dbReference type="Pfam" id="PF13561">
    <property type="entry name" value="adh_short_C2"/>
    <property type="match status" value="1"/>
</dbReference>
<dbReference type="KEGG" id="htq:FRZ44_52770"/>
<dbReference type="InterPro" id="IPR002347">
    <property type="entry name" value="SDR_fam"/>
</dbReference>
<accession>A0A5J6MQK6</accession>
<evidence type="ECO:0000313" key="1">
    <source>
        <dbReference type="EMBL" id="QEX19962.1"/>
    </source>
</evidence>
<proteinExistence type="predicted"/>
<dbReference type="SUPFAM" id="SSF51735">
    <property type="entry name" value="NAD(P)-binding Rossmann-fold domains"/>
    <property type="match status" value="1"/>
</dbReference>
<gene>
    <name evidence="1" type="ORF">FRZ44_52770</name>
</gene>